<dbReference type="SUPFAM" id="SSF102705">
    <property type="entry name" value="NIF3 (NGG1p interacting factor 3)-like"/>
    <property type="match status" value="1"/>
</dbReference>
<protein>
    <recommendedName>
        <fullName evidence="2">NIF3-like protein 1</fullName>
    </recommendedName>
</protein>
<feature type="binding site" evidence="3">
    <location>
        <position position="147"/>
    </location>
    <ligand>
        <name>a divalent metal cation</name>
        <dbReference type="ChEBI" id="CHEBI:60240"/>
        <label>1</label>
    </ligand>
</feature>
<dbReference type="Gene3D" id="3.40.1390.30">
    <property type="entry name" value="NIF3 (NGG1p interacting factor 3)-like"/>
    <property type="match status" value="2"/>
</dbReference>
<evidence type="ECO:0000313" key="5">
    <source>
        <dbReference type="Ensembl" id="ENSOANP00000049526.1"/>
    </source>
</evidence>
<evidence type="ECO:0000313" key="6">
    <source>
        <dbReference type="Proteomes" id="UP000002279"/>
    </source>
</evidence>
<reference evidence="5 6" key="1">
    <citation type="journal article" date="2008" name="Nature">
        <title>Genome analysis of the platypus reveals unique signatures of evolution.</title>
        <authorList>
            <person name="Warren W.C."/>
            <person name="Hillier L.W."/>
            <person name="Marshall Graves J.A."/>
            <person name="Birney E."/>
            <person name="Ponting C.P."/>
            <person name="Grutzner F."/>
            <person name="Belov K."/>
            <person name="Miller W."/>
            <person name="Clarke L."/>
            <person name="Chinwalla A.T."/>
            <person name="Yang S.P."/>
            <person name="Heger A."/>
            <person name="Locke D.P."/>
            <person name="Miethke P."/>
            <person name="Waters P.D."/>
            <person name="Veyrunes F."/>
            <person name="Fulton L."/>
            <person name="Fulton B."/>
            <person name="Graves T."/>
            <person name="Wallis J."/>
            <person name="Puente X.S."/>
            <person name="Lopez-Otin C."/>
            <person name="Ordonez G.R."/>
            <person name="Eichler E.E."/>
            <person name="Chen L."/>
            <person name="Cheng Z."/>
            <person name="Deakin J.E."/>
            <person name="Alsop A."/>
            <person name="Thompson K."/>
            <person name="Kirby P."/>
            <person name="Papenfuss A.T."/>
            <person name="Wakefield M.J."/>
            <person name="Olender T."/>
            <person name="Lancet D."/>
            <person name="Huttley G.A."/>
            <person name="Smit A.F."/>
            <person name="Pask A."/>
            <person name="Temple-Smith P."/>
            <person name="Batzer M.A."/>
            <person name="Walker J.A."/>
            <person name="Konkel M.K."/>
            <person name="Harris R.S."/>
            <person name="Whittington C.M."/>
            <person name="Wong E.S."/>
            <person name="Gemmell N.J."/>
            <person name="Buschiazzo E."/>
            <person name="Vargas Jentzsch I.M."/>
            <person name="Merkel A."/>
            <person name="Schmitz J."/>
            <person name="Zemann A."/>
            <person name="Churakov G."/>
            <person name="Kriegs J.O."/>
            <person name="Brosius J."/>
            <person name="Murchison E.P."/>
            <person name="Sachidanandam R."/>
            <person name="Smith C."/>
            <person name="Hannon G.J."/>
            <person name="Tsend-Ayush E."/>
            <person name="McMillan D."/>
            <person name="Attenborough R."/>
            <person name="Rens W."/>
            <person name="Ferguson-Smith M."/>
            <person name="Lefevre C.M."/>
            <person name="Sharp J.A."/>
            <person name="Nicholas K.R."/>
            <person name="Ray D.A."/>
            <person name="Kube M."/>
            <person name="Reinhardt R."/>
            <person name="Pringle T.H."/>
            <person name="Taylor J."/>
            <person name="Jones R.C."/>
            <person name="Nixon B."/>
            <person name="Dacheux J.L."/>
            <person name="Niwa H."/>
            <person name="Sekita Y."/>
            <person name="Huang X."/>
            <person name="Stark A."/>
            <person name="Kheradpour P."/>
            <person name="Kellis M."/>
            <person name="Flicek P."/>
            <person name="Chen Y."/>
            <person name="Webber C."/>
            <person name="Hardison R."/>
            <person name="Nelson J."/>
            <person name="Hallsworth-Pepin K."/>
            <person name="Delehaunty K."/>
            <person name="Markovic C."/>
            <person name="Minx P."/>
            <person name="Feng Y."/>
            <person name="Kremitzki C."/>
            <person name="Mitreva M."/>
            <person name="Glasscock J."/>
            <person name="Wylie T."/>
            <person name="Wohldmann P."/>
            <person name="Thiru P."/>
            <person name="Nhan M.N."/>
            <person name="Pohl C.S."/>
            <person name="Smith S.M."/>
            <person name="Hou S."/>
            <person name="Nefedov M."/>
            <person name="de Jong P.J."/>
            <person name="Renfree M.B."/>
            <person name="Mardis E.R."/>
            <person name="Wilson R.K."/>
        </authorList>
    </citation>
    <scope>NUCLEOTIDE SEQUENCE [LARGE SCALE GENOMIC DNA]</scope>
    <source>
        <strain evidence="5 6">Glennie</strain>
    </source>
</reference>
<dbReference type="AlphaFoldDB" id="A0A6I8P658"/>
<dbReference type="PANTHER" id="PTHR13799:SF13">
    <property type="entry name" value="NIF3-LIKE PROTEIN 1"/>
    <property type="match status" value="1"/>
</dbReference>
<keyword evidence="3" id="KW-0479">Metal-binding</keyword>
<dbReference type="InterPro" id="IPR036069">
    <property type="entry name" value="DUF34/NIF3_sf"/>
</dbReference>
<sequence length="441" mass="47821">MLPSRGRLILQSLLPVPHPARGRPPVRPSASRRSPAASPGRGPMELQAVVASLEAFASLAFAESWDNVGLLVEPSPPHSVRTLFLTNDLTEEVMDEALAAKADLILSYHPPVFRPLKRLTWKSWKERLVIRALENRVGIYSPHTASDAAPQGVNHWLAKGLGACTSLPIHPATGPEPPTAGTHRVELRVSSSRDLDKVLDALRGIQGTAVATFSVRAEGEEKTQVSVNCSRQALLQVVAFLSQNQHLYEKTEILSLEKPPLLHTGMGRLCALPEPVSVAALIRRVKTHLNLAHVRLALGAGKTTESPVSAVAVCAGSGSSVLRGVAADLYLTENFLHLRGRRLHLRCTRSSVALFPKGSSVPSFQPRLSLVRRRGVGRWANVKNFEEPKRYPFSTQLSRQAGAPTHPPSPGGHAHFDLVVCIESAYGAEHCTKRLESIIGQ</sequence>
<dbReference type="Proteomes" id="UP000002279">
    <property type="component" value="Chromosome 7"/>
</dbReference>
<dbReference type="FunFam" id="3.40.1390.30:FF:000001">
    <property type="entry name" value="GTP cyclohydrolase 1 type 2"/>
    <property type="match status" value="1"/>
</dbReference>
<dbReference type="GO" id="GO:0061629">
    <property type="term" value="F:RNA polymerase II-specific DNA-binding transcription factor binding"/>
    <property type="evidence" value="ECO:0007669"/>
    <property type="project" value="Ensembl"/>
</dbReference>
<dbReference type="InParanoid" id="A0A6I8P658"/>
<evidence type="ECO:0000256" key="4">
    <source>
        <dbReference type="SAM" id="MobiDB-lite"/>
    </source>
</evidence>
<feature type="compositionally biased region" description="Low complexity" evidence="4">
    <location>
        <begin position="28"/>
        <end position="41"/>
    </location>
</feature>
<dbReference type="FunCoup" id="A0A6I8P658">
    <property type="interactions" value="3083"/>
</dbReference>
<dbReference type="Ensembl" id="ENSOANT00000051894.1">
    <property type="protein sequence ID" value="ENSOANP00000049526.1"/>
    <property type="gene ID" value="ENSOANG00000010095.3"/>
</dbReference>
<dbReference type="GO" id="GO:0042802">
    <property type="term" value="F:identical protein binding"/>
    <property type="evidence" value="ECO:0007669"/>
    <property type="project" value="Ensembl"/>
</dbReference>
<feature type="region of interest" description="Disordered" evidence="4">
    <location>
        <begin position="17"/>
        <end position="41"/>
    </location>
</feature>
<dbReference type="Pfam" id="PF01784">
    <property type="entry name" value="DUF34_NIF3"/>
    <property type="match status" value="1"/>
</dbReference>
<dbReference type="Bgee" id="ENSOANG00000010095">
    <property type="expression patterns" value="Expressed in liver and 8 other cell types or tissues"/>
</dbReference>
<reference evidence="5" key="2">
    <citation type="submission" date="2025-08" db="UniProtKB">
        <authorList>
            <consortium name="Ensembl"/>
        </authorList>
    </citation>
    <scope>IDENTIFICATION</scope>
    <source>
        <strain evidence="5">Glennie</strain>
    </source>
</reference>
<gene>
    <name evidence="5" type="primary">NIF3L1</name>
</gene>
<dbReference type="GO" id="GO:0045893">
    <property type="term" value="P:positive regulation of DNA-templated transcription"/>
    <property type="evidence" value="ECO:0007669"/>
    <property type="project" value="Ensembl"/>
</dbReference>
<dbReference type="GO" id="GO:0005737">
    <property type="term" value="C:cytoplasm"/>
    <property type="evidence" value="ECO:0000318"/>
    <property type="project" value="GO_Central"/>
</dbReference>
<accession>A0A6I8P658</accession>
<evidence type="ECO:0000256" key="2">
    <source>
        <dbReference type="ARBA" id="ARBA00019069"/>
    </source>
</evidence>
<evidence type="ECO:0000256" key="1">
    <source>
        <dbReference type="ARBA" id="ARBA00006964"/>
    </source>
</evidence>
<keyword evidence="6" id="KW-1185">Reference proteome</keyword>
<feature type="binding site" evidence="3">
    <location>
        <position position="109"/>
    </location>
    <ligand>
        <name>a divalent metal cation</name>
        <dbReference type="ChEBI" id="CHEBI:60240"/>
        <label>1</label>
    </ligand>
</feature>
<evidence type="ECO:0000256" key="3">
    <source>
        <dbReference type="PIRSR" id="PIRSR602678-1"/>
    </source>
</evidence>
<dbReference type="GO" id="GO:0005739">
    <property type="term" value="C:mitochondrion"/>
    <property type="evidence" value="ECO:0000318"/>
    <property type="project" value="GO_Central"/>
</dbReference>
<reference evidence="5" key="3">
    <citation type="submission" date="2025-09" db="UniProtKB">
        <authorList>
            <consortium name="Ensembl"/>
        </authorList>
    </citation>
    <scope>IDENTIFICATION</scope>
    <source>
        <strain evidence="5">Glennie</strain>
    </source>
</reference>
<organism evidence="5 6">
    <name type="scientific">Ornithorhynchus anatinus</name>
    <name type="common">Duckbill platypus</name>
    <dbReference type="NCBI Taxonomy" id="9258"/>
    <lineage>
        <taxon>Eukaryota</taxon>
        <taxon>Metazoa</taxon>
        <taxon>Chordata</taxon>
        <taxon>Craniata</taxon>
        <taxon>Vertebrata</taxon>
        <taxon>Euteleostomi</taxon>
        <taxon>Mammalia</taxon>
        <taxon>Monotremata</taxon>
        <taxon>Ornithorhynchidae</taxon>
        <taxon>Ornithorhynchus</taxon>
    </lineage>
</organism>
<comment type="similarity">
    <text evidence="1">Belongs to the GTP cyclohydrolase I type 2/NIF3 family.</text>
</comment>
<proteinExistence type="inferred from homology"/>
<dbReference type="InterPro" id="IPR002678">
    <property type="entry name" value="DUF34/NIF3"/>
</dbReference>
<dbReference type="PANTHER" id="PTHR13799">
    <property type="entry name" value="NGG1 INTERACTING FACTOR 3"/>
    <property type="match status" value="1"/>
</dbReference>
<dbReference type="GO" id="GO:0046872">
    <property type="term" value="F:metal ion binding"/>
    <property type="evidence" value="ECO:0007669"/>
    <property type="project" value="UniProtKB-KW"/>
</dbReference>
<name>A0A6I8P658_ORNAN</name>
<dbReference type="GeneTree" id="ENSGT00390000003590"/>